<dbReference type="EMBL" id="CVRI01000073">
    <property type="protein sequence ID" value="CRL07849.1"/>
    <property type="molecule type" value="Genomic_DNA"/>
</dbReference>
<dbReference type="Proteomes" id="UP000183832">
    <property type="component" value="Unassembled WGS sequence"/>
</dbReference>
<gene>
    <name evidence="1" type="ORF">CLUMA_CG020803</name>
</gene>
<name>A0A1J1J9Z7_9DIPT</name>
<evidence type="ECO:0000313" key="1">
    <source>
        <dbReference type="EMBL" id="CRL07849.1"/>
    </source>
</evidence>
<reference evidence="1 2" key="1">
    <citation type="submission" date="2015-04" db="EMBL/GenBank/DDBJ databases">
        <authorList>
            <person name="Syromyatnikov M.Y."/>
            <person name="Popov V.N."/>
        </authorList>
    </citation>
    <scope>NUCLEOTIDE SEQUENCE [LARGE SCALE GENOMIC DNA]</scope>
</reference>
<proteinExistence type="predicted"/>
<accession>A0A1J1J9Z7</accession>
<protein>
    <submittedName>
        <fullName evidence="1">CLUMA_CG020803, isoform A</fullName>
    </submittedName>
</protein>
<keyword evidence="2" id="KW-1185">Reference proteome</keyword>
<evidence type="ECO:0000313" key="2">
    <source>
        <dbReference type="Proteomes" id="UP000183832"/>
    </source>
</evidence>
<organism evidence="1 2">
    <name type="scientific">Clunio marinus</name>
    <dbReference type="NCBI Taxonomy" id="568069"/>
    <lineage>
        <taxon>Eukaryota</taxon>
        <taxon>Metazoa</taxon>
        <taxon>Ecdysozoa</taxon>
        <taxon>Arthropoda</taxon>
        <taxon>Hexapoda</taxon>
        <taxon>Insecta</taxon>
        <taxon>Pterygota</taxon>
        <taxon>Neoptera</taxon>
        <taxon>Endopterygota</taxon>
        <taxon>Diptera</taxon>
        <taxon>Nematocera</taxon>
        <taxon>Chironomoidea</taxon>
        <taxon>Chironomidae</taxon>
        <taxon>Clunio</taxon>
    </lineage>
</organism>
<dbReference type="AlphaFoldDB" id="A0A1J1J9Z7"/>
<sequence>MKHVLLNLDLRSSDDSYGAVLLPFEVEGVHNAIFFVPLFLERSLHEHKHSISICSYLTMHFVWPWKVITLWSTRINNERCAVMSDALGLIGKVSQ</sequence>